<dbReference type="RefSeq" id="WP_338347898.1">
    <property type="nucleotide sequence ID" value="NZ_CAUZLY010000006.1"/>
</dbReference>
<feature type="transmembrane region" description="Helical" evidence="1">
    <location>
        <begin position="12"/>
        <end position="34"/>
    </location>
</feature>
<keyword evidence="3" id="KW-1185">Reference proteome</keyword>
<keyword evidence="1" id="KW-0472">Membrane</keyword>
<protein>
    <submittedName>
        <fullName evidence="2">Uncharacterized protein</fullName>
    </submittedName>
</protein>
<organism evidence="2 3">
    <name type="scientific">Fructobacillus cardui</name>
    <dbReference type="NCBI Taxonomy" id="2893170"/>
    <lineage>
        <taxon>Bacteria</taxon>
        <taxon>Bacillati</taxon>
        <taxon>Bacillota</taxon>
        <taxon>Bacilli</taxon>
        <taxon>Lactobacillales</taxon>
        <taxon>Lactobacillaceae</taxon>
        <taxon>Fructobacillus</taxon>
    </lineage>
</organism>
<gene>
    <name evidence="2" type="ORF">R82641_BJNNKPBH_00749</name>
</gene>
<proteinExistence type="predicted"/>
<feature type="transmembrane region" description="Helical" evidence="1">
    <location>
        <begin position="40"/>
        <end position="61"/>
    </location>
</feature>
<evidence type="ECO:0000313" key="3">
    <source>
        <dbReference type="Proteomes" id="UP001314200"/>
    </source>
</evidence>
<reference evidence="2 3" key="1">
    <citation type="submission" date="2023-10" db="EMBL/GenBank/DDBJ databases">
        <authorList>
            <person name="Botero Cardona J."/>
        </authorList>
    </citation>
    <scope>NUCLEOTIDE SEQUENCE [LARGE SCALE GENOMIC DNA]</scope>
    <source>
        <strain evidence="2 3">R-82641</strain>
    </source>
</reference>
<keyword evidence="1" id="KW-1133">Transmembrane helix</keyword>
<accession>A0ABN9YU59</accession>
<evidence type="ECO:0000256" key="1">
    <source>
        <dbReference type="SAM" id="Phobius"/>
    </source>
</evidence>
<name>A0ABN9YU59_9LACO</name>
<dbReference type="EMBL" id="CAUZLY010000006">
    <property type="protein sequence ID" value="CAK1240806.1"/>
    <property type="molecule type" value="Genomic_DNA"/>
</dbReference>
<comment type="caution">
    <text evidence="2">The sequence shown here is derived from an EMBL/GenBank/DDBJ whole genome shotgun (WGS) entry which is preliminary data.</text>
</comment>
<feature type="transmembrane region" description="Helical" evidence="1">
    <location>
        <begin position="82"/>
        <end position="102"/>
    </location>
</feature>
<keyword evidence="1" id="KW-0812">Transmembrane</keyword>
<dbReference type="Proteomes" id="UP001314200">
    <property type="component" value="Unassembled WGS sequence"/>
</dbReference>
<evidence type="ECO:0000313" key="2">
    <source>
        <dbReference type="EMBL" id="CAK1240806.1"/>
    </source>
</evidence>
<sequence length="103" mass="11735">MENKIKKVATFTLNLINMFTTPLVFMIMWNWFVVQIGAPHVGYLVSFGIILLVDFAIYIPSQNNILIYRNNDEAIDFKFQNACGGTAMVIWTLVIGAFVHSFI</sequence>